<dbReference type="InterPro" id="IPR035906">
    <property type="entry name" value="MetI-like_sf"/>
</dbReference>
<feature type="transmembrane region" description="Helical" evidence="8">
    <location>
        <begin position="153"/>
        <end position="171"/>
    </location>
</feature>
<feature type="transmembrane region" description="Helical" evidence="8">
    <location>
        <begin position="210"/>
        <end position="232"/>
    </location>
</feature>
<comment type="similarity">
    <text evidence="8">Belongs to the binding-protein-dependent transport system permease family.</text>
</comment>
<dbReference type="GO" id="GO:0055085">
    <property type="term" value="P:transmembrane transport"/>
    <property type="evidence" value="ECO:0007669"/>
    <property type="project" value="InterPro"/>
</dbReference>
<name>A0A4P8J1A6_9BURK</name>
<dbReference type="RefSeq" id="WP_137336502.1">
    <property type="nucleotide sequence ID" value="NZ_CP040078.1"/>
</dbReference>
<dbReference type="GO" id="GO:0005886">
    <property type="term" value="C:plasma membrane"/>
    <property type="evidence" value="ECO:0007669"/>
    <property type="project" value="UniProtKB-SubCell"/>
</dbReference>
<evidence type="ECO:0000256" key="5">
    <source>
        <dbReference type="ARBA" id="ARBA00022692"/>
    </source>
</evidence>
<keyword evidence="11" id="KW-1185">Reference proteome</keyword>
<dbReference type="OrthoDB" id="9782004at2"/>
<dbReference type="AlphaFoldDB" id="A0A4P8J1A6"/>
<evidence type="ECO:0000256" key="3">
    <source>
        <dbReference type="ARBA" id="ARBA00022475"/>
    </source>
</evidence>
<evidence type="ECO:0000256" key="2">
    <source>
        <dbReference type="ARBA" id="ARBA00022448"/>
    </source>
</evidence>
<dbReference type="CDD" id="cd06261">
    <property type="entry name" value="TM_PBP2"/>
    <property type="match status" value="1"/>
</dbReference>
<dbReference type="EMBL" id="CP040078">
    <property type="protein sequence ID" value="QCP53733.1"/>
    <property type="molecule type" value="Genomic_DNA"/>
</dbReference>
<evidence type="ECO:0000256" key="8">
    <source>
        <dbReference type="RuleBase" id="RU363032"/>
    </source>
</evidence>
<evidence type="ECO:0000256" key="7">
    <source>
        <dbReference type="ARBA" id="ARBA00023136"/>
    </source>
</evidence>
<comment type="subcellular location">
    <subcellularLocation>
        <location evidence="1">Cell inner membrane</location>
        <topology evidence="1">Multi-pass membrane protein</topology>
    </subcellularLocation>
    <subcellularLocation>
        <location evidence="8">Cell membrane</location>
        <topology evidence="8">Multi-pass membrane protein</topology>
    </subcellularLocation>
</comment>
<reference evidence="10 11" key="1">
    <citation type="submission" date="2019-05" db="EMBL/GenBank/DDBJ databases">
        <title>Burkholderia sp. DHOD12, isolated from subtropical forest soil.</title>
        <authorList>
            <person name="Gao Z.-H."/>
            <person name="Qiu L.-H."/>
        </authorList>
    </citation>
    <scope>NUCLEOTIDE SEQUENCE [LARGE SCALE GENOMIC DNA]</scope>
    <source>
        <strain evidence="10 11">DHOD12</strain>
    </source>
</reference>
<dbReference type="SUPFAM" id="SSF161098">
    <property type="entry name" value="MetI-like"/>
    <property type="match status" value="1"/>
</dbReference>
<sequence length="285" mass="31063">MSRVDVSVPLAAAAPKRPRHGAHHVLWHRAVVCALFAVLALPLVATLLYSLATEWGATVLPSGLTLKWYVMLWSEPRFLLAFARSLIVCGGALVASVVLVLPAMFVIHYRFPRLDGVMNILILLPFAVPPVVSSVGLLQLYGDGPLPMVGTPWILIGCYFTIALPFIYRAIGNNLQAINLPDLMDAAHLLGASTAQAAWLVVLPNLKKGLAVALFLSFSFLIGEFVFANLLVGTTYETLQVYLNNKRNDSGHFTSAIVISYFVFVLLSTWAMTRLARDKSEGQSS</sequence>
<feature type="transmembrane region" description="Helical" evidence="8">
    <location>
        <begin position="26"/>
        <end position="49"/>
    </location>
</feature>
<dbReference type="PROSITE" id="PS50928">
    <property type="entry name" value="ABC_TM1"/>
    <property type="match status" value="1"/>
</dbReference>
<evidence type="ECO:0000256" key="1">
    <source>
        <dbReference type="ARBA" id="ARBA00004429"/>
    </source>
</evidence>
<keyword evidence="6 8" id="KW-1133">Transmembrane helix</keyword>
<feature type="domain" description="ABC transmembrane type-1" evidence="9">
    <location>
        <begin position="82"/>
        <end position="272"/>
    </location>
</feature>
<evidence type="ECO:0000256" key="4">
    <source>
        <dbReference type="ARBA" id="ARBA00022519"/>
    </source>
</evidence>
<organism evidence="10 11">
    <name type="scientific">Trinickia violacea</name>
    <dbReference type="NCBI Taxonomy" id="2571746"/>
    <lineage>
        <taxon>Bacteria</taxon>
        <taxon>Pseudomonadati</taxon>
        <taxon>Pseudomonadota</taxon>
        <taxon>Betaproteobacteria</taxon>
        <taxon>Burkholderiales</taxon>
        <taxon>Burkholderiaceae</taxon>
        <taxon>Trinickia</taxon>
    </lineage>
</organism>
<dbReference type="InterPro" id="IPR000515">
    <property type="entry name" value="MetI-like"/>
</dbReference>
<dbReference type="Gene3D" id="1.10.3720.10">
    <property type="entry name" value="MetI-like"/>
    <property type="match status" value="1"/>
</dbReference>
<feature type="transmembrane region" description="Helical" evidence="8">
    <location>
        <begin position="183"/>
        <end position="203"/>
    </location>
</feature>
<feature type="transmembrane region" description="Helical" evidence="8">
    <location>
        <begin position="86"/>
        <end position="111"/>
    </location>
</feature>
<evidence type="ECO:0000259" key="9">
    <source>
        <dbReference type="PROSITE" id="PS50928"/>
    </source>
</evidence>
<keyword evidence="4" id="KW-0997">Cell inner membrane</keyword>
<dbReference type="PANTHER" id="PTHR43357">
    <property type="entry name" value="INNER MEMBRANE ABC TRANSPORTER PERMEASE PROTEIN YDCV"/>
    <property type="match status" value="1"/>
</dbReference>
<feature type="transmembrane region" description="Helical" evidence="8">
    <location>
        <begin position="117"/>
        <end position="141"/>
    </location>
</feature>
<evidence type="ECO:0000256" key="6">
    <source>
        <dbReference type="ARBA" id="ARBA00022989"/>
    </source>
</evidence>
<keyword evidence="5 8" id="KW-0812">Transmembrane</keyword>
<proteinExistence type="inferred from homology"/>
<keyword evidence="3" id="KW-1003">Cell membrane</keyword>
<evidence type="ECO:0000313" key="11">
    <source>
        <dbReference type="Proteomes" id="UP000298656"/>
    </source>
</evidence>
<evidence type="ECO:0000313" key="10">
    <source>
        <dbReference type="EMBL" id="QCP53733.1"/>
    </source>
</evidence>
<feature type="transmembrane region" description="Helical" evidence="8">
    <location>
        <begin position="252"/>
        <end position="272"/>
    </location>
</feature>
<accession>A0A4P8J1A6</accession>
<keyword evidence="7 8" id="KW-0472">Membrane</keyword>
<keyword evidence="2 8" id="KW-0813">Transport</keyword>
<dbReference type="KEGG" id="tvl:FAZ95_32490"/>
<dbReference type="PANTHER" id="PTHR43357:SF4">
    <property type="entry name" value="INNER MEMBRANE ABC TRANSPORTER PERMEASE PROTEIN YDCV"/>
    <property type="match status" value="1"/>
</dbReference>
<dbReference type="Pfam" id="PF00528">
    <property type="entry name" value="BPD_transp_1"/>
    <property type="match status" value="1"/>
</dbReference>
<feature type="transmembrane region" description="Helical" evidence="8">
    <location>
        <begin position="55"/>
        <end position="74"/>
    </location>
</feature>
<dbReference type="Proteomes" id="UP000298656">
    <property type="component" value="Chromosome 2"/>
</dbReference>
<protein>
    <submittedName>
        <fullName evidence="10">ABC transporter permease</fullName>
    </submittedName>
</protein>
<gene>
    <name evidence="10" type="ORF">FAZ95_32490</name>
</gene>